<dbReference type="EMBL" id="CP049212">
    <property type="protein sequence ID" value="QTG03896.1"/>
    <property type="molecule type" value="Genomic_DNA"/>
</dbReference>
<name>A0AAE7UTX9_9HYPH</name>
<dbReference type="InterPro" id="IPR036390">
    <property type="entry name" value="WH_DNA-bd_sf"/>
</dbReference>
<evidence type="ECO:0000313" key="3">
    <source>
        <dbReference type="EMBL" id="QTG03896.1"/>
    </source>
</evidence>
<dbReference type="KEGG" id="arui:G6M88_25965"/>
<dbReference type="AlphaFoldDB" id="A0AAE7UTX9"/>
<evidence type="ECO:0000313" key="5">
    <source>
        <dbReference type="Proteomes" id="UP000822331"/>
    </source>
</evidence>
<evidence type="ECO:0000313" key="2">
    <source>
        <dbReference type="EMBL" id="NTF39438.1"/>
    </source>
</evidence>
<feature type="region of interest" description="Disordered" evidence="1">
    <location>
        <begin position="71"/>
        <end position="98"/>
    </location>
</feature>
<proteinExistence type="predicted"/>
<feature type="region of interest" description="Disordered" evidence="1">
    <location>
        <begin position="224"/>
        <end position="257"/>
    </location>
</feature>
<dbReference type="Proteomes" id="UP000663912">
    <property type="component" value="Plasmid pW2_73_5"/>
</dbReference>
<dbReference type="RefSeq" id="WP_141680630.1">
    <property type="nucleotide sequence ID" value="NZ_CP049212.1"/>
</dbReference>
<accession>A0AAE7UTX9</accession>
<geneLocation type="plasmid" evidence="3 4">
    <name>pW2_73_5</name>
</geneLocation>
<organism evidence="3 4">
    <name type="scientific">Agrobacterium rubi</name>
    <dbReference type="NCBI Taxonomy" id="28099"/>
    <lineage>
        <taxon>Bacteria</taxon>
        <taxon>Pseudomonadati</taxon>
        <taxon>Pseudomonadota</taxon>
        <taxon>Alphaproteobacteria</taxon>
        <taxon>Hyphomicrobiales</taxon>
        <taxon>Rhizobiaceae</taxon>
        <taxon>Rhizobium/Agrobacterium group</taxon>
        <taxon>Agrobacterium</taxon>
    </lineage>
</organism>
<reference evidence="2 5" key="1">
    <citation type="journal article" date="2020" name="Science">
        <title>Unexpected conservation and global transmission of agrobacterial virulence plasmids.</title>
        <authorList>
            <person name="Weisberg A.J."/>
            <person name="Davis E.W. 2nd"/>
            <person name="Tabima J."/>
            <person name="Belcher M.S."/>
            <person name="Miller M."/>
            <person name="Kuo C.H."/>
            <person name="Loper J.E."/>
            <person name="Grunwald N.J."/>
            <person name="Putnam M.L."/>
            <person name="Chang J.H."/>
        </authorList>
    </citation>
    <scope>NUCLEOTIDE SEQUENCE [LARGE SCALE GENOMIC DNA]</scope>
    <source>
        <strain evidence="2 5">A19/93</strain>
    </source>
</reference>
<keyword evidence="5" id="KW-1185">Reference proteome</keyword>
<sequence length="257" mass="29081">MTGTSVDSVVDLLGAIARFTSRAQIDDFVRLLWSRLYHGAGGMLEDRETQLLHQMALQRLDDLQEAREKRLPPARSWFPKRPKSDQSREQAASGVRDPERWARKQRLGGLASLPPTDDYEGITEGERATLYIIAADVRELGACRCTVAEIADRAGVGQTTARNAIRKARDRGLLSVQHRPQWRNKWLSNVITIVCKTWLSWLKRFRPNLGFKFKGVRKPASTDTYGFKTKNGQPFHQPEGSPPGRFQRFASRKPPSG</sequence>
<reference evidence="3" key="2">
    <citation type="submission" date="2020-02" db="EMBL/GenBank/DDBJ databases">
        <title>Unexpected conservation and global transmission of agrobacterial virulence plasmids.</title>
        <authorList>
            <person name="Weisberg A.J."/>
            <person name="Davis E.W. II"/>
            <person name="Tabima J.R."/>
            <person name="Belcher M.S."/>
            <person name="Miller M."/>
            <person name="Kuo C.-H."/>
            <person name="Loper J.E."/>
            <person name="Grunwald N.J."/>
            <person name="Putnam M.L."/>
            <person name="Chang J.H."/>
        </authorList>
    </citation>
    <scope>NUCLEOTIDE SEQUENCE</scope>
    <source>
        <strain evidence="3">W2/73</strain>
        <plasmid evidence="3">pW2_73_5</plasmid>
    </source>
</reference>
<protein>
    <submittedName>
        <fullName evidence="3">Uncharacterized protein</fullName>
    </submittedName>
</protein>
<gene>
    <name evidence="2" type="ORF">G6L72_22300</name>
    <name evidence="3" type="ORF">G6M88_25965</name>
</gene>
<dbReference type="Proteomes" id="UP000822331">
    <property type="component" value="Unassembled WGS sequence"/>
</dbReference>
<evidence type="ECO:0000313" key="4">
    <source>
        <dbReference type="Proteomes" id="UP000663912"/>
    </source>
</evidence>
<evidence type="ECO:0000256" key="1">
    <source>
        <dbReference type="SAM" id="MobiDB-lite"/>
    </source>
</evidence>
<dbReference type="SUPFAM" id="SSF46785">
    <property type="entry name" value="Winged helix' DNA-binding domain"/>
    <property type="match status" value="1"/>
</dbReference>
<keyword evidence="3" id="KW-0614">Plasmid</keyword>
<dbReference type="EMBL" id="JAAMCP010000013">
    <property type="protein sequence ID" value="NTF39438.1"/>
    <property type="molecule type" value="Genomic_DNA"/>
</dbReference>